<dbReference type="GO" id="GO:0006302">
    <property type="term" value="P:double-strand break repair"/>
    <property type="evidence" value="ECO:0007669"/>
    <property type="project" value="InterPro"/>
</dbReference>
<dbReference type="SUPFAM" id="SSF52540">
    <property type="entry name" value="P-loop containing nucleoside triphosphate hydrolases"/>
    <property type="match status" value="1"/>
</dbReference>
<accession>A0A838WFJ3</accession>
<dbReference type="AlphaFoldDB" id="A0A838WFJ3"/>
<proteinExistence type="predicted"/>
<comment type="caution">
    <text evidence="2">The sequence shown here is derived from an EMBL/GenBank/DDBJ whole genome shotgun (WGS) entry which is preliminary data.</text>
</comment>
<reference evidence="2 3" key="1">
    <citation type="journal article" date="2020" name="J. Appl. Phycol.">
        <title>Morphological changes and genome evolution in Raphidiopsis raciborskii CS-506 after 23 years in culture.</title>
        <authorList>
            <person name="Willis A."/>
            <person name="Bent S.J."/>
            <person name="Jameson I.D."/>
        </authorList>
    </citation>
    <scope>NUCLEOTIDE SEQUENCE [LARGE SCALE GENOMIC DNA]</scope>
    <source>
        <strain evidence="2 3">CS-506_A</strain>
    </source>
</reference>
<dbReference type="Proteomes" id="UP000538075">
    <property type="component" value="Unassembled WGS sequence"/>
</dbReference>
<dbReference type="InterPro" id="IPR027417">
    <property type="entry name" value="P-loop_NTPase"/>
</dbReference>
<organism evidence="2 3">
    <name type="scientific">Cylindrospermopsis raciborskii CS-506_A</name>
    <dbReference type="NCBI Taxonomy" id="2585140"/>
    <lineage>
        <taxon>Bacteria</taxon>
        <taxon>Bacillati</taxon>
        <taxon>Cyanobacteriota</taxon>
        <taxon>Cyanophyceae</taxon>
        <taxon>Nostocales</taxon>
        <taxon>Aphanizomenonaceae</taxon>
        <taxon>Cylindrospermopsis</taxon>
    </lineage>
</organism>
<dbReference type="GO" id="GO:0016887">
    <property type="term" value="F:ATP hydrolysis activity"/>
    <property type="evidence" value="ECO:0007669"/>
    <property type="project" value="InterPro"/>
</dbReference>
<name>A0A838WFJ3_9CYAN</name>
<feature type="domain" description="Rad50/SbcC-type AAA" evidence="1">
    <location>
        <begin position="5"/>
        <end position="94"/>
    </location>
</feature>
<evidence type="ECO:0000313" key="2">
    <source>
        <dbReference type="EMBL" id="MBA4464446.1"/>
    </source>
</evidence>
<sequence>SFSLNGKNLLVYGNNGSGKSSLFWALYTLLQSSTKTDQDIQKYFVNYLVSDKSTHQTLKNIFMNEAENSYIEITSIDEESDRETTYTISYETEVLNVKKVVIKIAQNILKFGQPISKY</sequence>
<gene>
    <name evidence="2" type="ORF">FHK98_00440</name>
</gene>
<dbReference type="InterPro" id="IPR038729">
    <property type="entry name" value="Rad50/SbcC_AAA"/>
</dbReference>
<dbReference type="Gene3D" id="3.40.50.300">
    <property type="entry name" value="P-loop containing nucleotide triphosphate hydrolases"/>
    <property type="match status" value="1"/>
</dbReference>
<feature type="non-terminal residue" evidence="2">
    <location>
        <position position="1"/>
    </location>
</feature>
<evidence type="ECO:0000313" key="3">
    <source>
        <dbReference type="Proteomes" id="UP000538075"/>
    </source>
</evidence>
<dbReference type="EMBL" id="VDFG01000018">
    <property type="protein sequence ID" value="MBA4464446.1"/>
    <property type="molecule type" value="Genomic_DNA"/>
</dbReference>
<protein>
    <submittedName>
        <fullName evidence="2">AAA family ATPase</fullName>
    </submittedName>
</protein>
<evidence type="ECO:0000259" key="1">
    <source>
        <dbReference type="Pfam" id="PF13476"/>
    </source>
</evidence>
<dbReference type="Pfam" id="PF13476">
    <property type="entry name" value="AAA_23"/>
    <property type="match status" value="1"/>
</dbReference>